<feature type="transmembrane region" description="Helical" evidence="1">
    <location>
        <begin position="466"/>
        <end position="486"/>
    </location>
</feature>
<dbReference type="Proteomes" id="UP000543598">
    <property type="component" value="Unassembled WGS sequence"/>
</dbReference>
<evidence type="ECO:0000313" key="2">
    <source>
        <dbReference type="EMBL" id="NNH03429.1"/>
    </source>
</evidence>
<feature type="transmembrane region" description="Helical" evidence="1">
    <location>
        <begin position="210"/>
        <end position="230"/>
    </location>
</feature>
<accession>A0A7Y2M098</accession>
<evidence type="ECO:0000313" key="3">
    <source>
        <dbReference type="Proteomes" id="UP000543598"/>
    </source>
</evidence>
<protein>
    <submittedName>
        <fullName evidence="2">Glycosyltransferase family 2 protein</fullName>
    </submittedName>
</protein>
<dbReference type="PANTHER" id="PTHR43685:SF3">
    <property type="entry name" value="SLR2126 PROTEIN"/>
    <property type="match status" value="1"/>
</dbReference>
<proteinExistence type="predicted"/>
<feature type="transmembrane region" description="Helical" evidence="1">
    <location>
        <begin position="910"/>
        <end position="931"/>
    </location>
</feature>
<reference evidence="2 3" key="1">
    <citation type="submission" date="2020-05" db="EMBL/GenBank/DDBJ databases">
        <title>MicrobeNet Type strains.</title>
        <authorList>
            <person name="Nicholson A.C."/>
        </authorList>
    </citation>
    <scope>NUCLEOTIDE SEQUENCE [LARGE SCALE GENOMIC DNA]</scope>
    <source>
        <strain evidence="2 3">JCM 14282</strain>
    </source>
</reference>
<keyword evidence="2" id="KW-0808">Transferase</keyword>
<gene>
    <name evidence="2" type="ORF">HLA99_06140</name>
</gene>
<dbReference type="InterPro" id="IPR050834">
    <property type="entry name" value="Glycosyltransf_2"/>
</dbReference>
<dbReference type="AlphaFoldDB" id="A0A7Y2M098"/>
<dbReference type="InterPro" id="IPR029044">
    <property type="entry name" value="Nucleotide-diphossugar_trans"/>
</dbReference>
<feature type="transmembrane region" description="Helical" evidence="1">
    <location>
        <begin position="522"/>
        <end position="551"/>
    </location>
</feature>
<feature type="transmembrane region" description="Helical" evidence="1">
    <location>
        <begin position="633"/>
        <end position="652"/>
    </location>
</feature>
<dbReference type="GO" id="GO:0016740">
    <property type="term" value="F:transferase activity"/>
    <property type="evidence" value="ECO:0007669"/>
    <property type="project" value="UniProtKB-KW"/>
</dbReference>
<comment type="caution">
    <text evidence="2">The sequence shown here is derived from an EMBL/GenBank/DDBJ whole genome shotgun (WGS) entry which is preliminary data.</text>
</comment>
<feature type="transmembrane region" description="Helical" evidence="1">
    <location>
        <begin position="723"/>
        <end position="746"/>
    </location>
</feature>
<keyword evidence="3" id="KW-1185">Reference proteome</keyword>
<dbReference type="SUPFAM" id="SSF53448">
    <property type="entry name" value="Nucleotide-diphospho-sugar transferases"/>
    <property type="match status" value="1"/>
</dbReference>
<evidence type="ECO:0000256" key="1">
    <source>
        <dbReference type="SAM" id="Phobius"/>
    </source>
</evidence>
<dbReference type="RefSeq" id="WP_167038952.1">
    <property type="nucleotide sequence ID" value="NZ_BAAANA010000001.1"/>
</dbReference>
<name>A0A7Y2M098_9MICO</name>
<feature type="transmembrane region" description="Helical" evidence="1">
    <location>
        <begin position="558"/>
        <end position="577"/>
    </location>
</feature>
<dbReference type="Pfam" id="PF13641">
    <property type="entry name" value="Glyco_tranf_2_3"/>
    <property type="match status" value="1"/>
</dbReference>
<dbReference type="PANTHER" id="PTHR43685">
    <property type="entry name" value="GLYCOSYLTRANSFERASE"/>
    <property type="match status" value="1"/>
</dbReference>
<organism evidence="2 3">
    <name type="scientific">Microbacterium ulmi</name>
    <dbReference type="NCBI Taxonomy" id="179095"/>
    <lineage>
        <taxon>Bacteria</taxon>
        <taxon>Bacillati</taxon>
        <taxon>Actinomycetota</taxon>
        <taxon>Actinomycetes</taxon>
        <taxon>Micrococcales</taxon>
        <taxon>Microbacteriaceae</taxon>
        <taxon>Microbacterium</taxon>
    </lineage>
</organism>
<feature type="transmembrane region" description="Helical" evidence="1">
    <location>
        <begin position="439"/>
        <end position="460"/>
    </location>
</feature>
<feature type="transmembrane region" description="Helical" evidence="1">
    <location>
        <begin position="360"/>
        <end position="384"/>
    </location>
</feature>
<sequence length="951" mass="98370">MPARVHALLVVRPDGRIPAAHHLRRTLRALDEQTRKPDALTIVVCGADPGVTEAAAASGAESVITTSGGTGFAAALALATHRVEADAVWLLAQDTAPQPEALHRLVGALELAPSVAFVAPKLVRWDDATEIVSLGVGMTRLGRAVGLSDGELDQGQHDAEEDVLGSDVRGILVRSDAWHELGGLDAALRGADEGLDLGVRARLAGARVSLVPGALVAVAGDGVAGPPAPVTRRSRRRRAFAARTAQLHRRLAYAHALALPFVWLALVPLVVWRTGVLLVRKTPSLIWPEWAATLVAFFRPAAVVRSRRRIRRARRASWSQLAPLRVSHAELRQRFDDDPDVPTGDAAPQRGELRFFSGGAAWLVLAALTASVAAFPALLAWPVLGGGALEPLRSTLSQLWGDVAYGRRALGLDTIAPADPFAAVIAVLGSAWPVEPSRVLVVLWVLALPVAALGGWFAATRVTDRAVLRIAGGVVWALAPTFLAALTQGRPAAVVLHLLLPWLLYAGSVAHRSWVASGAASLLLAAVVACGPSLAPALAVLWAVTLLLTIVVRAGRGAARVIWVAVPAIALAVPLVWRQLRLGTPLAVLADPGMPWAGPQVAADSAGRALLAAGFPTTDPGGWTAFLADAPTWWVPLLAAPIALLALVAPLTQRWAAGTALLVVAALGIGTAFAAVGVSVSFAQSQPVALWPGSGLSLAWLGALGGALVTLDAGIAPRLRAARAAAAVTVVAAIAVLSVPSLTAFARDQTLLQNGPRSTLPAYVAAEGRDDPDVGTVVLTPQNSGGVAASVVWGGSETLGSQSTVVATRTEASDTDAQLAALTADLVTSTTGDAVDRLVRAGVSFVLLAPAAVPESDAARALRLQAQTSLDQRDGLDSVGDTSKGALWRVEPDADPRPALSAADARRAGWIGGVQLAVAAIALLLAIPTAGTRSAARRTSRVVGPYWQEGR</sequence>
<dbReference type="Gene3D" id="3.90.550.10">
    <property type="entry name" value="Spore Coat Polysaccharide Biosynthesis Protein SpsA, Chain A"/>
    <property type="match status" value="1"/>
</dbReference>
<feature type="transmembrane region" description="Helical" evidence="1">
    <location>
        <begin position="689"/>
        <end position="711"/>
    </location>
</feature>
<feature type="transmembrane region" description="Helical" evidence="1">
    <location>
        <begin position="284"/>
        <end position="304"/>
    </location>
</feature>
<keyword evidence="1" id="KW-0812">Transmembrane</keyword>
<feature type="transmembrane region" description="Helical" evidence="1">
    <location>
        <begin position="659"/>
        <end position="683"/>
    </location>
</feature>
<keyword evidence="1" id="KW-1133">Transmembrane helix</keyword>
<keyword evidence="1" id="KW-0472">Membrane</keyword>
<dbReference type="EMBL" id="JABEMB010000005">
    <property type="protein sequence ID" value="NNH03429.1"/>
    <property type="molecule type" value="Genomic_DNA"/>
</dbReference>
<feature type="transmembrane region" description="Helical" evidence="1">
    <location>
        <begin position="251"/>
        <end position="272"/>
    </location>
</feature>